<feature type="transmembrane region" description="Helical" evidence="7">
    <location>
        <begin position="265"/>
        <end position="286"/>
    </location>
</feature>
<reference evidence="9" key="1">
    <citation type="submission" date="2021-01" db="EMBL/GenBank/DDBJ databases">
        <title>Whole genome shotgun sequence of Virgisporangium ochraceum NBRC 16418.</title>
        <authorList>
            <person name="Komaki H."/>
            <person name="Tamura T."/>
        </authorList>
    </citation>
    <scope>NUCLEOTIDE SEQUENCE</scope>
    <source>
        <strain evidence="9">NBRC 16418</strain>
    </source>
</reference>
<dbReference type="PROSITE" id="PS50850">
    <property type="entry name" value="MFS"/>
    <property type="match status" value="1"/>
</dbReference>
<proteinExistence type="predicted"/>
<feature type="transmembrane region" description="Helical" evidence="7">
    <location>
        <begin position="298"/>
        <end position="316"/>
    </location>
</feature>
<feature type="transmembrane region" description="Helical" evidence="7">
    <location>
        <begin position="71"/>
        <end position="91"/>
    </location>
</feature>
<feature type="domain" description="Major facilitator superfamily (MFS) profile" evidence="8">
    <location>
        <begin position="233"/>
        <end position="413"/>
    </location>
</feature>
<keyword evidence="5 7" id="KW-0472">Membrane</keyword>
<evidence type="ECO:0000256" key="1">
    <source>
        <dbReference type="ARBA" id="ARBA00004651"/>
    </source>
</evidence>
<organism evidence="9 10">
    <name type="scientific">Virgisporangium ochraceum</name>
    <dbReference type="NCBI Taxonomy" id="65505"/>
    <lineage>
        <taxon>Bacteria</taxon>
        <taxon>Bacillati</taxon>
        <taxon>Actinomycetota</taxon>
        <taxon>Actinomycetes</taxon>
        <taxon>Micromonosporales</taxon>
        <taxon>Micromonosporaceae</taxon>
        <taxon>Virgisporangium</taxon>
    </lineage>
</organism>
<dbReference type="InterPro" id="IPR020846">
    <property type="entry name" value="MFS_dom"/>
</dbReference>
<keyword evidence="10" id="KW-1185">Reference proteome</keyword>
<evidence type="ECO:0000256" key="5">
    <source>
        <dbReference type="ARBA" id="ARBA00023136"/>
    </source>
</evidence>
<dbReference type="PANTHER" id="PTHR23513">
    <property type="entry name" value="INTEGRAL MEMBRANE EFFLUX PROTEIN-RELATED"/>
    <property type="match status" value="1"/>
</dbReference>
<evidence type="ECO:0000256" key="6">
    <source>
        <dbReference type="SAM" id="MobiDB-lite"/>
    </source>
</evidence>
<evidence type="ECO:0000256" key="7">
    <source>
        <dbReference type="SAM" id="Phobius"/>
    </source>
</evidence>
<gene>
    <name evidence="9" type="ORF">Voc01_096770</name>
</gene>
<dbReference type="GO" id="GO:0022857">
    <property type="term" value="F:transmembrane transporter activity"/>
    <property type="evidence" value="ECO:0007669"/>
    <property type="project" value="InterPro"/>
</dbReference>
<evidence type="ECO:0000256" key="3">
    <source>
        <dbReference type="ARBA" id="ARBA00022692"/>
    </source>
</evidence>
<protein>
    <submittedName>
        <fullName evidence="9">MFS transporter</fullName>
    </submittedName>
</protein>
<dbReference type="GO" id="GO:0005886">
    <property type="term" value="C:plasma membrane"/>
    <property type="evidence" value="ECO:0007669"/>
    <property type="project" value="UniProtKB-SubCell"/>
</dbReference>
<feature type="transmembrane region" description="Helical" evidence="7">
    <location>
        <begin position="356"/>
        <end position="380"/>
    </location>
</feature>
<evidence type="ECO:0000256" key="4">
    <source>
        <dbReference type="ARBA" id="ARBA00022989"/>
    </source>
</evidence>
<dbReference type="EMBL" id="BOPH01000143">
    <property type="protein sequence ID" value="GIJ74760.1"/>
    <property type="molecule type" value="Genomic_DNA"/>
</dbReference>
<accession>A0A8J4A6H8</accession>
<comment type="subcellular location">
    <subcellularLocation>
        <location evidence="1">Cell membrane</location>
        <topology evidence="1">Multi-pass membrane protein</topology>
    </subcellularLocation>
</comment>
<feature type="transmembrane region" description="Helical" evidence="7">
    <location>
        <begin position="35"/>
        <end position="59"/>
    </location>
</feature>
<keyword evidence="3 7" id="KW-0812">Transmembrane</keyword>
<dbReference type="InterPro" id="IPR036259">
    <property type="entry name" value="MFS_trans_sf"/>
</dbReference>
<dbReference type="InterPro" id="IPR011701">
    <property type="entry name" value="MFS"/>
</dbReference>
<feature type="transmembrane region" description="Helical" evidence="7">
    <location>
        <begin position="139"/>
        <end position="160"/>
    </location>
</feature>
<keyword evidence="2" id="KW-1003">Cell membrane</keyword>
<feature type="transmembrane region" description="Helical" evidence="7">
    <location>
        <begin position="166"/>
        <end position="184"/>
    </location>
</feature>
<dbReference type="RefSeq" id="WP_203934552.1">
    <property type="nucleotide sequence ID" value="NZ_BOPH01000143.1"/>
</dbReference>
<feature type="region of interest" description="Disordered" evidence="6">
    <location>
        <begin position="195"/>
        <end position="215"/>
    </location>
</feature>
<keyword evidence="4 7" id="KW-1133">Transmembrane helix</keyword>
<dbReference type="PRINTS" id="PR01035">
    <property type="entry name" value="TCRTETA"/>
</dbReference>
<evidence type="ECO:0000256" key="2">
    <source>
        <dbReference type="ARBA" id="ARBA00022475"/>
    </source>
</evidence>
<dbReference type="InterPro" id="IPR001958">
    <property type="entry name" value="Tet-R_TetA/multi-R_MdtG-like"/>
</dbReference>
<dbReference type="Proteomes" id="UP000635606">
    <property type="component" value="Unassembled WGS sequence"/>
</dbReference>
<comment type="caution">
    <text evidence="9">The sequence shown here is derived from an EMBL/GenBank/DDBJ whole genome shotgun (WGS) entry which is preliminary data.</text>
</comment>
<dbReference type="PANTHER" id="PTHR23513:SF11">
    <property type="entry name" value="STAPHYLOFERRIN A TRANSPORTER"/>
    <property type="match status" value="1"/>
</dbReference>
<feature type="compositionally biased region" description="Low complexity" evidence="6">
    <location>
        <begin position="195"/>
        <end position="211"/>
    </location>
</feature>
<feature type="transmembrane region" description="Helical" evidence="7">
    <location>
        <begin position="97"/>
        <end position="118"/>
    </location>
</feature>
<dbReference type="SUPFAM" id="SSF103473">
    <property type="entry name" value="MFS general substrate transporter"/>
    <property type="match status" value="1"/>
</dbReference>
<dbReference type="Gene3D" id="1.20.1250.20">
    <property type="entry name" value="MFS general substrate transporter like domains"/>
    <property type="match status" value="2"/>
</dbReference>
<evidence type="ECO:0000313" key="10">
    <source>
        <dbReference type="Proteomes" id="UP000635606"/>
    </source>
</evidence>
<sequence length="413" mass="39783">MAAPRLALYTGAAVTVRMADEGARIALILLAFDRIGAGGPTGLLVACLMVPHVVAAPVVGAMTDRSRRPPVLIGVLALGFGAALAVTAGTLGRLPLAVPVLVLLAGGACGPALTGALSSQVARLTSAERLPRAFGVDGLTYNVAGIVGPALAGVVGGAVGPAAACLLMAGLAAAGGTLAATLPGRGAPVETLRGRGAPTATPPGRGAPTATVHGRGPRPGYGAGIRAIVADRTLLIVVVASTVGQLGPGAVPVVVAFAAEAAGDAAAAGLMLAAVAAGGLVGSLLWTARPAPAARAPSVLMVAMCGAGLPLLVGAFTTALPVLAGALVVSGLFSGPLIGALFTARSVLSPEGVRAQVFTIAAGLKVTAAATGTAVVGLLADWPLPVLFLLVGLNPVVTGAVGLLALRVSPRGP</sequence>
<feature type="transmembrane region" description="Helical" evidence="7">
    <location>
        <begin position="386"/>
        <end position="406"/>
    </location>
</feature>
<evidence type="ECO:0000259" key="8">
    <source>
        <dbReference type="PROSITE" id="PS50850"/>
    </source>
</evidence>
<evidence type="ECO:0000313" key="9">
    <source>
        <dbReference type="EMBL" id="GIJ74760.1"/>
    </source>
</evidence>
<feature type="transmembrane region" description="Helical" evidence="7">
    <location>
        <begin position="234"/>
        <end position="259"/>
    </location>
</feature>
<dbReference type="AlphaFoldDB" id="A0A8J4A6H8"/>
<feature type="transmembrane region" description="Helical" evidence="7">
    <location>
        <begin position="322"/>
        <end position="344"/>
    </location>
</feature>
<dbReference type="Pfam" id="PF07690">
    <property type="entry name" value="MFS_1"/>
    <property type="match status" value="1"/>
</dbReference>
<name>A0A8J4A6H8_9ACTN</name>